<feature type="region of interest" description="Disordered" evidence="1">
    <location>
        <begin position="51"/>
        <end position="120"/>
    </location>
</feature>
<organism evidence="2 3">
    <name type="scientific">Ensete ventricosum</name>
    <name type="common">Abyssinian banana</name>
    <name type="synonym">Musa ensete</name>
    <dbReference type="NCBI Taxonomy" id="4639"/>
    <lineage>
        <taxon>Eukaryota</taxon>
        <taxon>Viridiplantae</taxon>
        <taxon>Streptophyta</taxon>
        <taxon>Embryophyta</taxon>
        <taxon>Tracheophyta</taxon>
        <taxon>Spermatophyta</taxon>
        <taxon>Magnoliopsida</taxon>
        <taxon>Liliopsida</taxon>
        <taxon>Zingiberales</taxon>
        <taxon>Musaceae</taxon>
        <taxon>Ensete</taxon>
    </lineage>
</organism>
<name>A0A427AHN4_ENSVE</name>
<reference evidence="2 3" key="1">
    <citation type="journal article" date="2014" name="Agronomy (Basel)">
        <title>A Draft Genome Sequence for Ensete ventricosum, the Drought-Tolerant Tree Against Hunger.</title>
        <authorList>
            <person name="Harrison J."/>
            <person name="Moore K.A."/>
            <person name="Paszkiewicz K."/>
            <person name="Jones T."/>
            <person name="Grant M."/>
            <person name="Ambacheew D."/>
            <person name="Muzemil S."/>
            <person name="Studholme D.J."/>
        </authorList>
    </citation>
    <scope>NUCLEOTIDE SEQUENCE [LARGE SCALE GENOMIC DNA]</scope>
</reference>
<dbReference type="EMBL" id="AMZH03002381">
    <property type="protein sequence ID" value="RRT75779.1"/>
    <property type="molecule type" value="Genomic_DNA"/>
</dbReference>
<dbReference type="AlphaFoldDB" id="A0A427AHN4"/>
<feature type="compositionally biased region" description="Basic and acidic residues" evidence="1">
    <location>
        <begin position="85"/>
        <end position="95"/>
    </location>
</feature>
<protein>
    <submittedName>
        <fullName evidence="2">Uncharacterized protein</fullName>
    </submittedName>
</protein>
<proteinExistence type="predicted"/>
<sequence length="120" mass="13598">MKQTIVNSINVHKCTLDPRTNVYRRFCWWGDKPAKGMQWFSNDSVYEHSRFKPIKDGGRPASSCGKPKQWEKAAPKAGADQVSNSHDRDELRRVCAVEGHPLQPRPPRQSILRGKAESGV</sequence>
<evidence type="ECO:0000313" key="3">
    <source>
        <dbReference type="Proteomes" id="UP000287651"/>
    </source>
</evidence>
<accession>A0A427AHN4</accession>
<dbReference type="Proteomes" id="UP000287651">
    <property type="component" value="Unassembled WGS sequence"/>
</dbReference>
<comment type="caution">
    <text evidence="2">The sequence shown here is derived from an EMBL/GenBank/DDBJ whole genome shotgun (WGS) entry which is preliminary data.</text>
</comment>
<evidence type="ECO:0000313" key="2">
    <source>
        <dbReference type="EMBL" id="RRT75779.1"/>
    </source>
</evidence>
<evidence type="ECO:0000256" key="1">
    <source>
        <dbReference type="SAM" id="MobiDB-lite"/>
    </source>
</evidence>
<gene>
    <name evidence="2" type="ORF">B296_00017019</name>
</gene>